<dbReference type="InParanoid" id="A0A1B7MNY0"/>
<feature type="compositionally biased region" description="Low complexity" evidence="1">
    <location>
        <begin position="1"/>
        <end position="21"/>
    </location>
</feature>
<dbReference type="AlphaFoldDB" id="A0A1B7MNY0"/>
<dbReference type="EMBL" id="KV448627">
    <property type="protein sequence ID" value="OAX34323.1"/>
    <property type="molecule type" value="Genomic_DNA"/>
</dbReference>
<dbReference type="Proteomes" id="UP000092154">
    <property type="component" value="Unassembled WGS sequence"/>
</dbReference>
<evidence type="ECO:0000313" key="3">
    <source>
        <dbReference type="Proteomes" id="UP000092154"/>
    </source>
</evidence>
<gene>
    <name evidence="2" type="ORF">K503DRAFT_774674</name>
</gene>
<keyword evidence="3" id="KW-1185">Reference proteome</keyword>
<proteinExistence type="predicted"/>
<accession>A0A1B7MNY0</accession>
<feature type="region of interest" description="Disordered" evidence="1">
    <location>
        <begin position="1"/>
        <end position="58"/>
    </location>
</feature>
<reference evidence="2 3" key="1">
    <citation type="submission" date="2016-06" db="EMBL/GenBank/DDBJ databases">
        <title>Comparative genomics of the ectomycorrhizal sister species Rhizopogon vinicolor and Rhizopogon vesiculosus (Basidiomycota: Boletales) reveals a divergence of the mating type B locus.</title>
        <authorList>
            <consortium name="DOE Joint Genome Institute"/>
            <person name="Mujic A.B."/>
            <person name="Kuo A."/>
            <person name="Tritt A."/>
            <person name="Lipzen A."/>
            <person name="Chen C."/>
            <person name="Johnson J."/>
            <person name="Sharma A."/>
            <person name="Barry K."/>
            <person name="Grigoriev I.V."/>
            <person name="Spatafora J.W."/>
        </authorList>
    </citation>
    <scope>NUCLEOTIDE SEQUENCE [LARGE SCALE GENOMIC DNA]</scope>
    <source>
        <strain evidence="2 3">AM-OR11-026</strain>
    </source>
</reference>
<dbReference type="OrthoDB" id="2669606at2759"/>
<sequence>MTSTPTLTGSIPPSSPSSLMSDESDRGERSKRGTHLIHPRDEDIDLTIRPSHGPSPKAVKRHIISNTVTSCLSKFDSPEEVVWVAVSGSPDWSLSLRKASGKLSVDDWIDAHEFFQIINDPQTKNYKDIIPFLLTRRTKFFQKRLWVLSTALEAMKGEWSAMEIPPSIDKEFPGFSSLVHSHGHYHGLSPTDVLICLAFEIQAHACARLQGAQVEKLVSNFHRMFESCHLLLRSHTISRATPRSRVAALKSALERLLPLSGGVDYLIKFSRNTFPSEGVRWSGI</sequence>
<organism evidence="2 3">
    <name type="scientific">Rhizopogon vinicolor AM-OR11-026</name>
    <dbReference type="NCBI Taxonomy" id="1314800"/>
    <lineage>
        <taxon>Eukaryota</taxon>
        <taxon>Fungi</taxon>
        <taxon>Dikarya</taxon>
        <taxon>Basidiomycota</taxon>
        <taxon>Agaricomycotina</taxon>
        <taxon>Agaricomycetes</taxon>
        <taxon>Agaricomycetidae</taxon>
        <taxon>Boletales</taxon>
        <taxon>Suillineae</taxon>
        <taxon>Rhizopogonaceae</taxon>
        <taxon>Rhizopogon</taxon>
    </lineage>
</organism>
<protein>
    <submittedName>
        <fullName evidence="2">Uncharacterized protein</fullName>
    </submittedName>
</protein>
<evidence type="ECO:0000256" key="1">
    <source>
        <dbReference type="SAM" id="MobiDB-lite"/>
    </source>
</evidence>
<evidence type="ECO:0000313" key="2">
    <source>
        <dbReference type="EMBL" id="OAX34323.1"/>
    </source>
</evidence>
<name>A0A1B7MNY0_9AGAM</name>